<evidence type="ECO:0000313" key="2">
    <source>
        <dbReference type="Proteomes" id="UP001499895"/>
    </source>
</evidence>
<dbReference type="InterPro" id="IPR045425">
    <property type="entry name" value="DUF6508"/>
</dbReference>
<dbReference type="Pfam" id="PF20118">
    <property type="entry name" value="DUF6508"/>
    <property type="match status" value="1"/>
</dbReference>
<dbReference type="Pfam" id="PF13328">
    <property type="entry name" value="HD_4"/>
    <property type="match status" value="1"/>
</dbReference>
<organism evidence="1 2">
    <name type="scientific">Streptomyces stramineus</name>
    <dbReference type="NCBI Taxonomy" id="173861"/>
    <lineage>
        <taxon>Bacteria</taxon>
        <taxon>Bacillati</taxon>
        <taxon>Actinomycetota</taxon>
        <taxon>Actinomycetes</taxon>
        <taxon>Kitasatosporales</taxon>
        <taxon>Streptomycetaceae</taxon>
        <taxon>Streptomyces</taxon>
    </lineage>
</organism>
<keyword evidence="2" id="KW-1185">Reference proteome</keyword>
<sequence>MSTEDRPAPLDLAAVEALARRAHAAQTDKAGRPYTEHLAAVAEGVRERGGTDAQIAAAWLHDAVEDGAVTREWLDGAELPQQTKDIVLAVTKRPGETPEAYAARILATPGALLVKASDLAHNSDPERARALDAATRERLKGKYARMRALLGLGDPDDWLLLAQLRDDHEAWRSLREAAAALTDEDRTVRWGGGGQQPDGTHLTRHPVYGERLRRAVGALSAVGAVTPRYRWMDHPVPVPGPDGRLSATDAVRAATALVRGERFCDGTIADAAGSGLLDATLAALLAWHEERAGGAGAPA</sequence>
<name>A0ABP3KAW3_9ACTN</name>
<comment type="caution">
    <text evidence="1">The sequence shown here is derived from an EMBL/GenBank/DDBJ whole genome shotgun (WGS) entry which is preliminary data.</text>
</comment>
<reference evidence="2" key="1">
    <citation type="journal article" date="2019" name="Int. J. Syst. Evol. Microbiol.">
        <title>The Global Catalogue of Microorganisms (GCM) 10K type strain sequencing project: providing services to taxonomists for standard genome sequencing and annotation.</title>
        <authorList>
            <consortium name="The Broad Institute Genomics Platform"/>
            <consortium name="The Broad Institute Genome Sequencing Center for Infectious Disease"/>
            <person name="Wu L."/>
            <person name="Ma J."/>
        </authorList>
    </citation>
    <scope>NUCLEOTIDE SEQUENCE [LARGE SCALE GENOMIC DNA]</scope>
    <source>
        <strain evidence="2">JCM 10649</strain>
    </source>
</reference>
<accession>A0ABP3KAW3</accession>
<gene>
    <name evidence="1" type="ORF">GCM10009544_41620</name>
</gene>
<evidence type="ECO:0000313" key="1">
    <source>
        <dbReference type="EMBL" id="GAA0475236.1"/>
    </source>
</evidence>
<protein>
    <recommendedName>
        <fullName evidence="3">Phosphohydrolase</fullName>
    </recommendedName>
</protein>
<dbReference type="EMBL" id="BAAAHB010000049">
    <property type="protein sequence ID" value="GAA0475236.1"/>
    <property type="molecule type" value="Genomic_DNA"/>
</dbReference>
<dbReference type="Gene3D" id="1.10.3210.10">
    <property type="entry name" value="Hypothetical protein af1432"/>
    <property type="match status" value="1"/>
</dbReference>
<evidence type="ECO:0008006" key="3">
    <source>
        <dbReference type="Google" id="ProtNLM"/>
    </source>
</evidence>
<proteinExistence type="predicted"/>
<dbReference type="Proteomes" id="UP001499895">
    <property type="component" value="Unassembled WGS sequence"/>
</dbReference>
<dbReference type="SUPFAM" id="SSF109604">
    <property type="entry name" value="HD-domain/PDEase-like"/>
    <property type="match status" value="1"/>
</dbReference>